<evidence type="ECO:0000313" key="3">
    <source>
        <dbReference type="EMBL" id="PXX21278.1"/>
    </source>
</evidence>
<reference evidence="3 4" key="1">
    <citation type="submission" date="2018-05" db="EMBL/GenBank/DDBJ databases">
        <title>Genomic Encyclopedia of Type Strains, Phase I: the one thousand microbial genomes (KMG-I) project.</title>
        <authorList>
            <person name="Kyrpides N."/>
        </authorList>
    </citation>
    <scope>NUCLEOTIDE SEQUENCE [LARGE SCALE GENOMIC DNA]</scope>
    <source>
        <strain evidence="3 4">DSM 15611</strain>
    </source>
</reference>
<dbReference type="Pfam" id="PF12849">
    <property type="entry name" value="PBP_like_2"/>
    <property type="match status" value="1"/>
</dbReference>
<comment type="caution">
    <text evidence="3">The sequence shown here is derived from an EMBL/GenBank/DDBJ whole genome shotgun (WGS) entry which is preliminary data.</text>
</comment>
<gene>
    <name evidence="3" type="ORF">EJ73_01802</name>
</gene>
<dbReference type="RefSeq" id="WP_025816199.1">
    <property type="nucleotide sequence ID" value="NZ_BAIZ01000021.1"/>
</dbReference>
<evidence type="ECO:0000256" key="1">
    <source>
        <dbReference type="ARBA" id="ARBA00022729"/>
    </source>
</evidence>
<dbReference type="PANTHER" id="PTHR30570">
    <property type="entry name" value="PERIPLASMIC PHOSPHATE BINDING COMPONENT OF PHOSPHATE ABC TRANSPORTER"/>
    <property type="match status" value="1"/>
</dbReference>
<dbReference type="AlphaFoldDB" id="A0A318HS89"/>
<keyword evidence="4" id="KW-1185">Reference proteome</keyword>
<dbReference type="PANTHER" id="PTHR30570:SF1">
    <property type="entry name" value="PHOSPHATE-BINDING PROTEIN PSTS"/>
    <property type="match status" value="1"/>
</dbReference>
<sequence length="320" mass="35825">MRKRIISYSIVGLTLCSFVLVACGESKRKNGRTDTYSSGVISFASDESFSPIIDEEREVFHANYPDATVNPIYTTEGEGITLLLKDSVNLVITSREFKKKEYQSLYDRQFRPQTIKLAYDGLALIVNKNNVDTCISVKDIARVLRGEAKNWSDIFPGSTRGTITVVFDNKRSSTVHFAEDSILGGKPITNPNVVATNKTADVVEYVEKTPNAIGIIGSNWLNDKRDSTNLTFNKNIRVMSVSRNDKGTPANSWKPYQYYIYNGNYPLIRTIYALLNDPYHGLPWGFAQFMASPKGQLIILKSGLLPIQGNITIRDVNVNQ</sequence>
<dbReference type="Proteomes" id="UP000248314">
    <property type="component" value="Unassembled WGS sequence"/>
</dbReference>
<accession>A0A318HS89</accession>
<dbReference type="InterPro" id="IPR024370">
    <property type="entry name" value="PBP_domain"/>
</dbReference>
<feature type="domain" description="PBP" evidence="2">
    <location>
        <begin position="38"/>
        <end position="293"/>
    </location>
</feature>
<proteinExistence type="predicted"/>
<protein>
    <submittedName>
        <fullName evidence="3">Phosphate transport system substrate-binding protein</fullName>
    </submittedName>
</protein>
<dbReference type="InterPro" id="IPR050811">
    <property type="entry name" value="Phosphate_ABC_transporter"/>
</dbReference>
<keyword evidence="1" id="KW-0732">Signal</keyword>
<dbReference type="SUPFAM" id="SSF53850">
    <property type="entry name" value="Periplasmic binding protein-like II"/>
    <property type="match status" value="1"/>
</dbReference>
<name>A0A318HS89_9BACT</name>
<dbReference type="Gene3D" id="3.40.190.10">
    <property type="entry name" value="Periplasmic binding protein-like II"/>
    <property type="match status" value="2"/>
</dbReference>
<organism evidence="3 4">
    <name type="scientific">Hoylesella shahii DSM 15611 = JCM 12083</name>
    <dbReference type="NCBI Taxonomy" id="1122991"/>
    <lineage>
        <taxon>Bacteria</taxon>
        <taxon>Pseudomonadati</taxon>
        <taxon>Bacteroidota</taxon>
        <taxon>Bacteroidia</taxon>
        <taxon>Bacteroidales</taxon>
        <taxon>Prevotellaceae</taxon>
        <taxon>Hoylesella</taxon>
    </lineage>
</organism>
<dbReference type="EMBL" id="QJJX01000021">
    <property type="protein sequence ID" value="PXX21278.1"/>
    <property type="molecule type" value="Genomic_DNA"/>
</dbReference>
<evidence type="ECO:0000259" key="2">
    <source>
        <dbReference type="Pfam" id="PF12849"/>
    </source>
</evidence>
<evidence type="ECO:0000313" key="4">
    <source>
        <dbReference type="Proteomes" id="UP000248314"/>
    </source>
</evidence>
<dbReference type="OrthoDB" id="1450880at2"/>
<dbReference type="PROSITE" id="PS51257">
    <property type="entry name" value="PROKAR_LIPOPROTEIN"/>
    <property type="match status" value="1"/>
</dbReference>
<dbReference type="STRING" id="1122991.GCA_000613445_01553"/>